<name>A0A2V2YTS9_9BACL</name>
<keyword evidence="1" id="KW-0805">Transcription regulation</keyword>
<dbReference type="Gene3D" id="1.10.357.10">
    <property type="entry name" value="Tetracycline Repressor, domain 2"/>
    <property type="match status" value="1"/>
</dbReference>
<dbReference type="InterPro" id="IPR001647">
    <property type="entry name" value="HTH_TetR"/>
</dbReference>
<evidence type="ECO:0000256" key="2">
    <source>
        <dbReference type="ARBA" id="ARBA00023125"/>
    </source>
</evidence>
<dbReference type="InterPro" id="IPR011075">
    <property type="entry name" value="TetR_C"/>
</dbReference>
<dbReference type="Gene3D" id="1.10.10.60">
    <property type="entry name" value="Homeodomain-like"/>
    <property type="match status" value="1"/>
</dbReference>
<dbReference type="PANTHER" id="PTHR30055:SF148">
    <property type="entry name" value="TETR-FAMILY TRANSCRIPTIONAL REGULATOR"/>
    <property type="match status" value="1"/>
</dbReference>
<dbReference type="InterPro" id="IPR009057">
    <property type="entry name" value="Homeodomain-like_sf"/>
</dbReference>
<sequence>MQYNINRQLSGNTKGRITMSDNTNEDQQTGTRRRGSVLEEAILQAAWDELNELGYARLSMEGVAARAQTNKNAVYRRWPNKVKLITAALIQFAPKPSLTVPDTGNLRLDLITLLGGIMMPLQLIGAETIRGIMADAGQEKLAALPSHIGPRSEQKLPALIKSILENAEKRGEVTNVQAIRPRALSVPVDLIRYEFLTTHEPISDQAIEEIVDEIFLPIVMK</sequence>
<dbReference type="Proteomes" id="UP000246635">
    <property type="component" value="Unassembled WGS sequence"/>
</dbReference>
<organism evidence="7 8">
    <name type="scientific">Paenibacillus cellulosilyticus</name>
    <dbReference type="NCBI Taxonomy" id="375489"/>
    <lineage>
        <taxon>Bacteria</taxon>
        <taxon>Bacillati</taxon>
        <taxon>Bacillota</taxon>
        <taxon>Bacilli</taxon>
        <taxon>Bacillales</taxon>
        <taxon>Paenibacillaceae</taxon>
        <taxon>Paenibacillus</taxon>
    </lineage>
</organism>
<dbReference type="PROSITE" id="PS50977">
    <property type="entry name" value="HTH_TETR_2"/>
    <property type="match status" value="1"/>
</dbReference>
<proteinExistence type="predicted"/>
<evidence type="ECO:0000256" key="3">
    <source>
        <dbReference type="ARBA" id="ARBA00023163"/>
    </source>
</evidence>
<dbReference type="GO" id="GO:0003700">
    <property type="term" value="F:DNA-binding transcription factor activity"/>
    <property type="evidence" value="ECO:0007669"/>
    <property type="project" value="TreeGrafter"/>
</dbReference>
<keyword evidence="3" id="KW-0804">Transcription</keyword>
<dbReference type="PANTHER" id="PTHR30055">
    <property type="entry name" value="HTH-TYPE TRANSCRIPTIONAL REGULATOR RUTR"/>
    <property type="match status" value="1"/>
</dbReference>
<feature type="DNA-binding region" description="H-T-H motif" evidence="4">
    <location>
        <begin position="59"/>
        <end position="78"/>
    </location>
</feature>
<comment type="caution">
    <text evidence="7">The sequence shown here is derived from an EMBL/GenBank/DDBJ whole genome shotgun (WGS) entry which is preliminary data.</text>
</comment>
<feature type="compositionally biased region" description="Polar residues" evidence="5">
    <location>
        <begin position="1"/>
        <end position="30"/>
    </location>
</feature>
<dbReference type="Pfam" id="PF00440">
    <property type="entry name" value="TetR_N"/>
    <property type="match status" value="1"/>
</dbReference>
<keyword evidence="8" id="KW-1185">Reference proteome</keyword>
<reference evidence="7 8" key="1">
    <citation type="submission" date="2018-05" db="EMBL/GenBank/DDBJ databases">
        <title>Genomic Encyclopedia of Type Strains, Phase III (KMG-III): the genomes of soil and plant-associated and newly described type strains.</title>
        <authorList>
            <person name="Whitman W."/>
        </authorList>
    </citation>
    <scope>NUCLEOTIDE SEQUENCE [LARGE SCALE GENOMIC DNA]</scope>
    <source>
        <strain evidence="7 8">CECT 5696</strain>
    </source>
</reference>
<evidence type="ECO:0000256" key="5">
    <source>
        <dbReference type="SAM" id="MobiDB-lite"/>
    </source>
</evidence>
<dbReference type="Pfam" id="PF16859">
    <property type="entry name" value="TetR_C_11"/>
    <property type="match status" value="1"/>
</dbReference>
<dbReference type="AlphaFoldDB" id="A0A2V2YTS9"/>
<protein>
    <submittedName>
        <fullName evidence="7">TetR family transcriptional regulator</fullName>
    </submittedName>
</protein>
<evidence type="ECO:0000256" key="1">
    <source>
        <dbReference type="ARBA" id="ARBA00023015"/>
    </source>
</evidence>
<dbReference type="GO" id="GO:0000976">
    <property type="term" value="F:transcription cis-regulatory region binding"/>
    <property type="evidence" value="ECO:0007669"/>
    <property type="project" value="TreeGrafter"/>
</dbReference>
<evidence type="ECO:0000313" key="7">
    <source>
        <dbReference type="EMBL" id="PWW02908.1"/>
    </source>
</evidence>
<evidence type="ECO:0000256" key="4">
    <source>
        <dbReference type="PROSITE-ProRule" id="PRU00335"/>
    </source>
</evidence>
<evidence type="ECO:0000313" key="8">
    <source>
        <dbReference type="Proteomes" id="UP000246635"/>
    </source>
</evidence>
<gene>
    <name evidence="7" type="ORF">DFQ01_108187</name>
</gene>
<dbReference type="SUPFAM" id="SSF46689">
    <property type="entry name" value="Homeodomain-like"/>
    <property type="match status" value="1"/>
</dbReference>
<dbReference type="EMBL" id="QGTQ01000008">
    <property type="protein sequence ID" value="PWW02908.1"/>
    <property type="molecule type" value="Genomic_DNA"/>
</dbReference>
<accession>A0A2V2YTS9</accession>
<dbReference type="InterPro" id="IPR050109">
    <property type="entry name" value="HTH-type_TetR-like_transc_reg"/>
</dbReference>
<evidence type="ECO:0000259" key="6">
    <source>
        <dbReference type="PROSITE" id="PS50977"/>
    </source>
</evidence>
<feature type="domain" description="HTH tetR-type" evidence="6">
    <location>
        <begin position="36"/>
        <end position="96"/>
    </location>
</feature>
<keyword evidence="2 4" id="KW-0238">DNA-binding</keyword>
<feature type="region of interest" description="Disordered" evidence="5">
    <location>
        <begin position="1"/>
        <end position="34"/>
    </location>
</feature>